<protein>
    <submittedName>
        <fullName evidence="1">Uncharacterized protein</fullName>
    </submittedName>
</protein>
<dbReference type="EMBL" id="NNAY01001824">
    <property type="protein sequence ID" value="OXU22800.1"/>
    <property type="molecule type" value="Genomic_DNA"/>
</dbReference>
<dbReference type="Proteomes" id="UP000215335">
    <property type="component" value="Unassembled WGS sequence"/>
</dbReference>
<name>A0A232EWS3_9HYME</name>
<gene>
    <name evidence="1" type="ORF">TSAR_005501</name>
</gene>
<reference evidence="1 2" key="1">
    <citation type="journal article" date="2017" name="Curr. Biol.">
        <title>The Evolution of Venom by Co-option of Single-Copy Genes.</title>
        <authorList>
            <person name="Martinson E.O."/>
            <person name="Mrinalini"/>
            <person name="Kelkar Y.D."/>
            <person name="Chang C.H."/>
            <person name="Werren J.H."/>
        </authorList>
    </citation>
    <scope>NUCLEOTIDE SEQUENCE [LARGE SCALE GENOMIC DNA]</scope>
    <source>
        <strain evidence="1 2">Alberta</strain>
        <tissue evidence="1">Whole body</tissue>
    </source>
</reference>
<evidence type="ECO:0000313" key="2">
    <source>
        <dbReference type="Proteomes" id="UP000215335"/>
    </source>
</evidence>
<proteinExistence type="predicted"/>
<evidence type="ECO:0000313" key="1">
    <source>
        <dbReference type="EMBL" id="OXU22800.1"/>
    </source>
</evidence>
<accession>A0A232EWS3</accession>
<keyword evidence="2" id="KW-1185">Reference proteome</keyword>
<comment type="caution">
    <text evidence="1">The sequence shown here is derived from an EMBL/GenBank/DDBJ whole genome shotgun (WGS) entry which is preliminary data.</text>
</comment>
<sequence>MTKCLLVMRASLLTSAREHSHHVGSERGCQFQRSGDLSLLNAGMTENTRQTRLPALVKLPPPPPFLFREDEEKLQFFQAVEPPAVSVLFAKRVSSVQADIANLSGIVTCHRSSRAEDDSSQRGVVSQTHVSAMRAVRRVCDKSPQSCSTMHSMRWHRRC</sequence>
<dbReference type="AlphaFoldDB" id="A0A232EWS3"/>
<organism evidence="1 2">
    <name type="scientific">Trichomalopsis sarcophagae</name>
    <dbReference type="NCBI Taxonomy" id="543379"/>
    <lineage>
        <taxon>Eukaryota</taxon>
        <taxon>Metazoa</taxon>
        <taxon>Ecdysozoa</taxon>
        <taxon>Arthropoda</taxon>
        <taxon>Hexapoda</taxon>
        <taxon>Insecta</taxon>
        <taxon>Pterygota</taxon>
        <taxon>Neoptera</taxon>
        <taxon>Endopterygota</taxon>
        <taxon>Hymenoptera</taxon>
        <taxon>Apocrita</taxon>
        <taxon>Proctotrupomorpha</taxon>
        <taxon>Chalcidoidea</taxon>
        <taxon>Pteromalidae</taxon>
        <taxon>Pteromalinae</taxon>
        <taxon>Trichomalopsis</taxon>
    </lineage>
</organism>